<feature type="region of interest" description="Disordered" evidence="1">
    <location>
        <begin position="534"/>
        <end position="556"/>
    </location>
</feature>
<feature type="compositionally biased region" description="Polar residues" evidence="1">
    <location>
        <begin position="94"/>
        <end position="105"/>
    </location>
</feature>
<dbReference type="STRING" id="1353009.A0A1Y2IS72"/>
<dbReference type="OrthoDB" id="9996895at2759"/>
<dbReference type="Proteomes" id="UP000193067">
    <property type="component" value="Unassembled WGS sequence"/>
</dbReference>
<feature type="compositionally biased region" description="Low complexity" evidence="1">
    <location>
        <begin position="110"/>
        <end position="122"/>
    </location>
</feature>
<keyword evidence="2" id="KW-0378">Hydrolase</keyword>
<keyword evidence="3" id="KW-1185">Reference proteome</keyword>
<dbReference type="GO" id="GO:0003677">
    <property type="term" value="F:DNA binding"/>
    <property type="evidence" value="ECO:0007669"/>
    <property type="project" value="TreeGrafter"/>
</dbReference>
<feature type="compositionally biased region" description="Polar residues" evidence="1">
    <location>
        <begin position="33"/>
        <end position="65"/>
    </location>
</feature>
<organism evidence="2 3">
    <name type="scientific">Trametes coccinea (strain BRFM310)</name>
    <name type="common">Pycnoporus coccineus</name>
    <dbReference type="NCBI Taxonomy" id="1353009"/>
    <lineage>
        <taxon>Eukaryota</taxon>
        <taxon>Fungi</taxon>
        <taxon>Dikarya</taxon>
        <taxon>Basidiomycota</taxon>
        <taxon>Agaricomycotina</taxon>
        <taxon>Agaricomycetes</taxon>
        <taxon>Polyporales</taxon>
        <taxon>Polyporaceae</taxon>
        <taxon>Trametes</taxon>
    </lineage>
</organism>
<accession>A0A1Y2IS72</accession>
<feature type="compositionally biased region" description="Basic residues" evidence="1">
    <location>
        <begin position="1"/>
        <end position="14"/>
    </location>
</feature>
<dbReference type="Gene3D" id="3.40.50.300">
    <property type="entry name" value="P-loop containing nucleotide triphosphate hydrolases"/>
    <property type="match status" value="1"/>
</dbReference>
<protein>
    <submittedName>
        <fullName evidence="2">p-loop containing nucleoside triphosphate hydrolase protein</fullName>
    </submittedName>
</protein>
<reference evidence="2 3" key="1">
    <citation type="journal article" date="2015" name="Biotechnol. Biofuels">
        <title>Enhanced degradation of softwood versus hardwood by the white-rot fungus Pycnoporus coccineus.</title>
        <authorList>
            <person name="Couturier M."/>
            <person name="Navarro D."/>
            <person name="Chevret D."/>
            <person name="Henrissat B."/>
            <person name="Piumi F."/>
            <person name="Ruiz-Duenas F.J."/>
            <person name="Martinez A.T."/>
            <person name="Grigoriev I.V."/>
            <person name="Riley R."/>
            <person name="Lipzen A."/>
            <person name="Berrin J.G."/>
            <person name="Master E.R."/>
            <person name="Rosso M.N."/>
        </authorList>
    </citation>
    <scope>NUCLEOTIDE SEQUENCE [LARGE SCALE GENOMIC DNA]</scope>
    <source>
        <strain evidence="2 3">BRFM310</strain>
    </source>
</reference>
<evidence type="ECO:0000256" key="1">
    <source>
        <dbReference type="SAM" id="MobiDB-lite"/>
    </source>
</evidence>
<dbReference type="SUPFAM" id="SSF52540">
    <property type="entry name" value="P-loop containing nucleoside triphosphate hydrolases"/>
    <property type="match status" value="1"/>
</dbReference>
<dbReference type="EMBL" id="KZ084098">
    <property type="protein sequence ID" value="OSD03990.1"/>
    <property type="molecule type" value="Genomic_DNA"/>
</dbReference>
<dbReference type="AlphaFoldDB" id="A0A1Y2IS72"/>
<gene>
    <name evidence="2" type="ORF">PYCCODRAFT_1433893</name>
</gene>
<dbReference type="GO" id="GO:0005634">
    <property type="term" value="C:nucleus"/>
    <property type="evidence" value="ECO:0007669"/>
    <property type="project" value="TreeGrafter"/>
</dbReference>
<dbReference type="PANTHER" id="PTHR23389">
    <property type="entry name" value="CHROMOSOME TRANSMISSION FIDELITY FACTOR 18"/>
    <property type="match status" value="1"/>
</dbReference>
<evidence type="ECO:0000313" key="2">
    <source>
        <dbReference type="EMBL" id="OSD03990.1"/>
    </source>
</evidence>
<feature type="region of interest" description="Disordered" evidence="1">
    <location>
        <begin position="1"/>
        <end position="178"/>
    </location>
</feature>
<dbReference type="InterPro" id="IPR027417">
    <property type="entry name" value="P-loop_NTPase"/>
</dbReference>
<dbReference type="PANTHER" id="PTHR23389:SF21">
    <property type="entry name" value="ATPASE FAMILY AAA DOMAIN-CONTAINING PROTEIN 5"/>
    <property type="match status" value="1"/>
</dbReference>
<dbReference type="GO" id="GO:0016787">
    <property type="term" value="F:hydrolase activity"/>
    <property type="evidence" value="ECO:0007669"/>
    <property type="project" value="UniProtKB-KW"/>
</dbReference>
<feature type="region of interest" description="Disordered" evidence="1">
    <location>
        <begin position="202"/>
        <end position="280"/>
    </location>
</feature>
<proteinExistence type="predicted"/>
<feature type="compositionally biased region" description="Low complexity" evidence="1">
    <location>
        <begin position="154"/>
        <end position="165"/>
    </location>
</feature>
<name>A0A1Y2IS72_TRAC3</name>
<sequence>MSQPAKRKRARRVPKAKDSSSRQTSLLDAFGTKSGSKKNTPTASAATSENESIGPSDTIDISSSDAEPMSEDRLDLAPVLSGPHPLHERGNGEEVQSTQAATSCGSKDVPIIIIDSSPSTSPVRASKPLPRNPPKALFSIFAPRNRPETRRPSQEPSSQSPSIPAAPFPDAITQHVRGPQTVFQASSSTASFFPRSPASFCASAPENSSQYHPRRETHSFPAQNGLSHAPMNTAPLDVDSLDSDLVNTPPEHRRYPAVSRLLSEPPTRGRGTTPDSSSSSHLLWIDKWRPRRADEVLGNEQAALYLRDWLLALKLHITDQGAPTPSQLALEAKAKAKAIKGSKSKSKELRGIKRPRIVRDVQKKRRRLESEEPEPWLADDSTDDEVPLGIVLDSEGDYLPTKLSRLKRAGTEDSLGEPPSSPAPIEELPAYSVDNSLPFSYTPPSFGDAVYNTILLCGPHGCGKTAAVYACAEELGWDVFEVYPGIGERSGAALNKLIGEVGKNHLVRQTQQQPKVVLSEKPVRPKATFFAKHVASDDEAESPPSQSTVPEQEPVQSVPVVSQSIVLIEEVDVLYKDDANFWPTLTKIIKECRRPVVLTCNDMSLVPVGDLPLQTTLHFSPCPVPSATTYLQALCLVEGRSVRRDVLAKVYEEAGSGGASSSPADSAVYPGAIPPSPPDLRRAINQLQLGEVFCSSPQRIDRAAMATDDPIDALILLAKSIALNSFVDYGLRKPGKEVLRDLLNSHSPSTDDQLGYKQLVAEPGDGDSDLPVTFSTYHWDDAIKEELLSFSRQYYPSLNDVDSPSPHPLHHGHCGTLLPVLDRLHVPRDQLVRDADAIFVDYEPYIRHMSRIDDARVAESVASGTFEGTRRTRNSQRAQMENARWIILGEEELDVLRRTAFDYDDETPRLDIPSV</sequence>
<evidence type="ECO:0000313" key="3">
    <source>
        <dbReference type="Proteomes" id="UP000193067"/>
    </source>
</evidence>